<dbReference type="Proteomes" id="UP000248827">
    <property type="component" value="Unassembled WGS sequence"/>
</dbReference>
<feature type="domain" description="5'-Nucleotidase C-terminal" evidence="4">
    <location>
        <begin position="388"/>
        <end position="541"/>
    </location>
</feature>
<keyword evidence="2" id="KW-0547">Nucleotide-binding</keyword>
<dbReference type="InterPro" id="IPR036907">
    <property type="entry name" value="5'-Nucleotdase_C_sf"/>
</dbReference>
<dbReference type="Pfam" id="PF00149">
    <property type="entry name" value="Metallophos"/>
    <property type="match status" value="1"/>
</dbReference>
<evidence type="ECO:0000256" key="1">
    <source>
        <dbReference type="ARBA" id="ARBA00022729"/>
    </source>
</evidence>
<dbReference type="InterPro" id="IPR006146">
    <property type="entry name" value="5'-Nucleotdase_CS"/>
</dbReference>
<dbReference type="InterPro" id="IPR008334">
    <property type="entry name" value="5'-Nucleotdase_C"/>
</dbReference>
<sequence>MTSITTTASFDIMVTSDLHGAIRPIHYNTNAYRPAGLALLASLIRRERERSPELLLVDNGDLLQGSPLASYAASFVSDHEVHPFINVLNELGYDAAVMGNHEFNYGQDLLRKAVEDSHFPWLSANIVMNRHKEDYESLIEQHSADDHPSYRTYQDDTVVIHSYEGNPEKETFAIAPAGAAIPAFGPPYVIKTLSSGVKIALLGATTHYIPNWEHPKNIEGLQFLDAMETIRAWVGYIREHEQPDVLVVSYHGGFESDLETGEPAERLTGENQAYAICRDIEGIDVLLTGHQHRQLTAEIHGVTVIQPGFSGNGAGHVSVELDRLSNGKWQIAGKQARLLLLDENSDVQPDAAVMKLTDELEAKAQAWLDQPIGEVAGDLSIIDPAALRLAAHPFIAFVHQVQMEATGAQISNTALLSEEARGFGSLITVRDVLSNFIYPNTLTVLELRGQDIRDALEQTARYFEVEASGEVVVNPAYMQPKPQHYNYDMWAGVEYELDISKPVGSRVVKLEREGIPVAMDATYSVVMNSYRAAGGGDYAMYPGKKVLHEGATDMAALVEDYIRRHQPLTVEQANNWRVVGS</sequence>
<feature type="domain" description="Calcineurin-like phosphoesterase" evidence="3">
    <location>
        <begin position="12"/>
        <end position="293"/>
    </location>
</feature>
<keyword evidence="1" id="KW-0732">Signal</keyword>
<evidence type="ECO:0000259" key="3">
    <source>
        <dbReference type="Pfam" id="PF00149"/>
    </source>
</evidence>
<dbReference type="RefSeq" id="WP_111620390.1">
    <property type="nucleotide sequence ID" value="NZ_QLLI01000009.1"/>
</dbReference>
<dbReference type="SUPFAM" id="SSF55816">
    <property type="entry name" value="5'-nucleotidase (syn. UDP-sugar hydrolase), C-terminal domain"/>
    <property type="match status" value="1"/>
</dbReference>
<accession>A0ABX9BHR7</accession>
<gene>
    <name evidence="5" type="ORF">DET54_109104</name>
</gene>
<evidence type="ECO:0000259" key="4">
    <source>
        <dbReference type="Pfam" id="PF02872"/>
    </source>
</evidence>
<dbReference type="PANTHER" id="PTHR11575">
    <property type="entry name" value="5'-NUCLEOTIDASE-RELATED"/>
    <property type="match status" value="1"/>
</dbReference>
<dbReference type="Pfam" id="PF02872">
    <property type="entry name" value="5_nucleotid_C"/>
    <property type="match status" value="1"/>
</dbReference>
<evidence type="ECO:0000313" key="6">
    <source>
        <dbReference type="Proteomes" id="UP000248827"/>
    </source>
</evidence>
<dbReference type="PANTHER" id="PTHR11575:SF6">
    <property type="entry name" value="2',3'-CYCLIC-NUCLEOTIDE 2'-PHOSPHODIESTERASE_3'-NUCLEOTIDASE"/>
    <property type="match status" value="1"/>
</dbReference>
<dbReference type="Gene3D" id="3.60.21.10">
    <property type="match status" value="1"/>
</dbReference>
<dbReference type="EMBL" id="QLLI01000009">
    <property type="protein sequence ID" value="RAI93648.1"/>
    <property type="molecule type" value="Genomic_DNA"/>
</dbReference>
<dbReference type="Gene3D" id="3.90.780.10">
    <property type="entry name" value="5'-Nucleotidase, C-terminal domain"/>
    <property type="match status" value="1"/>
</dbReference>
<evidence type="ECO:0000313" key="5">
    <source>
        <dbReference type="EMBL" id="RAI93648.1"/>
    </source>
</evidence>
<reference evidence="5 6" key="1">
    <citation type="submission" date="2018-06" db="EMBL/GenBank/DDBJ databases">
        <title>Freshwater and sediment microbial communities from various areas in North America, analyzing microbe dynamics in response to fracking.</title>
        <authorList>
            <person name="Lamendella R."/>
        </authorList>
    </citation>
    <scope>NUCLEOTIDE SEQUENCE [LARGE SCALE GENOMIC DNA]</scope>
    <source>
        <strain evidence="5 6">NG-13</strain>
    </source>
</reference>
<dbReference type="PRINTS" id="PR01607">
    <property type="entry name" value="APYRASEFAMLY"/>
</dbReference>
<dbReference type="InterPro" id="IPR006179">
    <property type="entry name" value="5_nucleotidase/apyrase"/>
</dbReference>
<dbReference type="InterPro" id="IPR029052">
    <property type="entry name" value="Metallo-depent_PP-like"/>
</dbReference>
<dbReference type="SUPFAM" id="SSF56300">
    <property type="entry name" value="Metallo-dependent phosphatases"/>
    <property type="match status" value="1"/>
</dbReference>
<dbReference type="PROSITE" id="PS00786">
    <property type="entry name" value="5_NUCLEOTIDASE_2"/>
    <property type="match status" value="1"/>
</dbReference>
<comment type="caution">
    <text evidence="5">The sequence shown here is derived from an EMBL/GenBank/DDBJ whole genome shotgun (WGS) entry which is preliminary data.</text>
</comment>
<keyword evidence="2" id="KW-0378">Hydrolase</keyword>
<proteinExistence type="inferred from homology"/>
<name>A0ABX9BHR7_9BACL</name>
<organism evidence="5 6">
    <name type="scientific">Paenibacillus pabuli</name>
    <dbReference type="NCBI Taxonomy" id="1472"/>
    <lineage>
        <taxon>Bacteria</taxon>
        <taxon>Bacillati</taxon>
        <taxon>Bacillota</taxon>
        <taxon>Bacilli</taxon>
        <taxon>Bacillales</taxon>
        <taxon>Paenibacillaceae</taxon>
        <taxon>Paenibacillus</taxon>
    </lineage>
</organism>
<protein>
    <submittedName>
        <fullName evidence="5">2',3'-cyclic-nucleotide 2'-phosphodiesterase/3'-nucleotidase</fullName>
    </submittedName>
</protein>
<evidence type="ECO:0000256" key="2">
    <source>
        <dbReference type="RuleBase" id="RU362119"/>
    </source>
</evidence>
<dbReference type="InterPro" id="IPR004843">
    <property type="entry name" value="Calcineurin-like_PHP"/>
</dbReference>
<keyword evidence="6" id="KW-1185">Reference proteome</keyword>
<comment type="similarity">
    <text evidence="2">Belongs to the 5'-nucleotidase family.</text>
</comment>